<gene>
    <name evidence="2" type="ORF">HYG87_03065</name>
</gene>
<keyword evidence="1" id="KW-0812">Transmembrane</keyword>
<evidence type="ECO:0000313" key="3">
    <source>
        <dbReference type="Proteomes" id="UP000681041"/>
    </source>
</evidence>
<dbReference type="AlphaFoldDB" id="A0A8T8K2V0"/>
<sequence>MPESADRNVENFFKNIFKDKKEKKTDFVVAIVVNIIIWYIANNILNWNISFITPEFSQVLGILNVLILSTIGANIIFLAYYRGWLHNLLKIILNVLGLLVASAFYQVFPFSFSQEIYTWGVLLALILAMVVYILMIFIEIIKFILNQVFKRDYQCV</sequence>
<feature type="transmembrane region" description="Helical" evidence="1">
    <location>
        <begin position="88"/>
        <end position="110"/>
    </location>
</feature>
<dbReference type="EMBL" id="CP058560">
    <property type="protein sequence ID" value="QUH22826.1"/>
    <property type="molecule type" value="Genomic_DNA"/>
</dbReference>
<feature type="transmembrane region" description="Helical" evidence="1">
    <location>
        <begin position="116"/>
        <end position="141"/>
    </location>
</feature>
<keyword evidence="1" id="KW-0472">Membrane</keyword>
<keyword evidence="1" id="KW-1133">Transmembrane helix</keyword>
<accession>A0A8T8K2V0</accession>
<dbReference type="GeneID" id="64819712"/>
<dbReference type="KEGG" id="meme:HYG87_03065"/>
<feature type="transmembrane region" description="Helical" evidence="1">
    <location>
        <begin position="59"/>
        <end position="81"/>
    </location>
</feature>
<dbReference type="Proteomes" id="UP000681041">
    <property type="component" value="Chromosome"/>
</dbReference>
<dbReference type="RefSeq" id="WP_211533772.1">
    <property type="nucleotide sequence ID" value="NZ_CP058560.1"/>
</dbReference>
<name>A0A8T8K2V0_9EURY</name>
<proteinExistence type="predicted"/>
<reference evidence="2" key="1">
    <citation type="submission" date="2020-07" db="EMBL/GenBank/DDBJ databases">
        <title>Methanobacterium. sp. MethCan genome.</title>
        <authorList>
            <person name="Postec A."/>
            <person name="Quemeneur M."/>
        </authorList>
    </citation>
    <scope>NUCLEOTIDE SEQUENCE</scope>
    <source>
        <strain evidence="2">MethCAN</strain>
    </source>
</reference>
<protein>
    <submittedName>
        <fullName evidence="2">Uncharacterized protein</fullName>
    </submittedName>
</protein>
<evidence type="ECO:0000313" key="2">
    <source>
        <dbReference type="EMBL" id="QUH22826.1"/>
    </source>
</evidence>
<keyword evidence="3" id="KW-1185">Reference proteome</keyword>
<organism evidence="2 3">
    <name type="scientific">Methanobacterium alkalithermotolerans</name>
    <dbReference type="NCBI Taxonomy" id="2731220"/>
    <lineage>
        <taxon>Archaea</taxon>
        <taxon>Methanobacteriati</taxon>
        <taxon>Methanobacteriota</taxon>
        <taxon>Methanomada group</taxon>
        <taxon>Methanobacteria</taxon>
        <taxon>Methanobacteriales</taxon>
        <taxon>Methanobacteriaceae</taxon>
        <taxon>Methanobacterium</taxon>
    </lineage>
</organism>
<dbReference type="OrthoDB" id="71575at2157"/>
<evidence type="ECO:0000256" key="1">
    <source>
        <dbReference type="SAM" id="Phobius"/>
    </source>
</evidence>
<feature type="transmembrane region" description="Helical" evidence="1">
    <location>
        <begin position="27"/>
        <end position="47"/>
    </location>
</feature>